<accession>A0ABT2EGL9</accession>
<name>A0ABT2EGL9_9GAMM</name>
<proteinExistence type="predicted"/>
<dbReference type="SUPFAM" id="SSF51695">
    <property type="entry name" value="PLC-like phosphodiesterases"/>
    <property type="match status" value="1"/>
</dbReference>
<dbReference type="RefSeq" id="WP_259037211.1">
    <property type="nucleotide sequence ID" value="NZ_JAJISC010000007.1"/>
</dbReference>
<organism evidence="3 4">
    <name type="scientific">Halomonas dongshanensis</name>
    <dbReference type="NCBI Taxonomy" id="2890835"/>
    <lineage>
        <taxon>Bacteria</taxon>
        <taxon>Pseudomonadati</taxon>
        <taxon>Pseudomonadota</taxon>
        <taxon>Gammaproteobacteria</taxon>
        <taxon>Oceanospirillales</taxon>
        <taxon>Halomonadaceae</taxon>
        <taxon>Halomonas</taxon>
    </lineage>
</organism>
<evidence type="ECO:0000259" key="2">
    <source>
        <dbReference type="PROSITE" id="PS51704"/>
    </source>
</evidence>
<dbReference type="Pfam" id="PF03009">
    <property type="entry name" value="GDPD"/>
    <property type="match status" value="1"/>
</dbReference>
<gene>
    <name evidence="3" type="ORF">LLY24_15530</name>
</gene>
<dbReference type="InterPro" id="IPR030395">
    <property type="entry name" value="GP_PDE_dom"/>
</dbReference>
<dbReference type="Proteomes" id="UP001165542">
    <property type="component" value="Unassembled WGS sequence"/>
</dbReference>
<evidence type="ECO:0000313" key="4">
    <source>
        <dbReference type="Proteomes" id="UP001165542"/>
    </source>
</evidence>
<comment type="caution">
    <text evidence="3">The sequence shown here is derived from an EMBL/GenBank/DDBJ whole genome shotgun (WGS) entry which is preliminary data.</text>
</comment>
<dbReference type="PROSITE" id="PS51704">
    <property type="entry name" value="GP_PDE"/>
    <property type="match status" value="1"/>
</dbReference>
<feature type="region of interest" description="Disordered" evidence="1">
    <location>
        <begin position="257"/>
        <end position="290"/>
    </location>
</feature>
<dbReference type="PANTHER" id="PTHR46211">
    <property type="entry name" value="GLYCEROPHOSPHORYL DIESTER PHOSPHODIESTERASE"/>
    <property type="match status" value="1"/>
</dbReference>
<feature type="compositionally biased region" description="Low complexity" evidence="1">
    <location>
        <begin position="257"/>
        <end position="271"/>
    </location>
</feature>
<evidence type="ECO:0000256" key="1">
    <source>
        <dbReference type="SAM" id="MobiDB-lite"/>
    </source>
</evidence>
<dbReference type="PANTHER" id="PTHR46211:SF1">
    <property type="entry name" value="GLYCEROPHOSPHODIESTER PHOSPHODIESTERASE, CYTOPLASMIC"/>
    <property type="match status" value="1"/>
</dbReference>
<protein>
    <submittedName>
        <fullName evidence="3">Glycerophosphoryl diester phosphodiesterase</fullName>
    </submittedName>
</protein>
<dbReference type="EMBL" id="JAJISC010000007">
    <property type="protein sequence ID" value="MCS2610726.1"/>
    <property type="molecule type" value="Genomic_DNA"/>
</dbReference>
<feature type="domain" description="GP-PDE" evidence="2">
    <location>
        <begin position="10"/>
        <end position="249"/>
    </location>
</feature>
<sequence>MPTHPAIALPRLIAHRGFSAAAPENTLTAVTAAKEAGVDWVELDVQLLGDGTPVIWHDADVARCSDGHGLLSGLNWEKAQGLDVGRWFGDAFSGERMASLDDMLALLDRLDMGVNMEIKVNKGRDPIALVDAVMPALLDGLAPERLIVSSFDTAALRRCREFAPAERLALGALYGAVPATWRSDCEALDVFSVHPHWPRLKRTQADAIRRDGYALLCYTANDPSAFHSRWAWGIDSAITDEVAVFARYLDNQPTLSPQSFSQQTFSQPTRSATTLSATKEDDVELPGSAR</sequence>
<keyword evidence="4" id="KW-1185">Reference proteome</keyword>
<evidence type="ECO:0000313" key="3">
    <source>
        <dbReference type="EMBL" id="MCS2610726.1"/>
    </source>
</evidence>
<dbReference type="InterPro" id="IPR017946">
    <property type="entry name" value="PLC-like_Pdiesterase_TIM-brl"/>
</dbReference>
<reference evidence="3" key="1">
    <citation type="submission" date="2021-11" db="EMBL/GenBank/DDBJ databases">
        <title>Halomonas sp., isolated from a coastal aquaculture zone in Dongshan Bay.</title>
        <authorList>
            <person name="Lin W."/>
        </authorList>
    </citation>
    <scope>NUCLEOTIDE SEQUENCE</scope>
    <source>
        <strain evidence="3">Yzlin-01</strain>
    </source>
</reference>
<dbReference type="Gene3D" id="3.20.20.190">
    <property type="entry name" value="Phosphatidylinositol (PI) phosphodiesterase"/>
    <property type="match status" value="1"/>
</dbReference>